<name>B6YQF4_AZOPC</name>
<dbReference type="UniPathway" id="UPA00241">
    <property type="reaction ID" value="UER00356"/>
</dbReference>
<proteinExistence type="inferred from homology"/>
<dbReference type="STRING" id="511995.CFPG_163"/>
<dbReference type="EC" id="2.7.1.24" evidence="5 6"/>
<evidence type="ECO:0000256" key="6">
    <source>
        <dbReference type="NCBIfam" id="TIGR00152"/>
    </source>
</evidence>
<dbReference type="EMBL" id="AP010656">
    <property type="protein sequence ID" value="BAG83426.1"/>
    <property type="molecule type" value="Genomic_DNA"/>
</dbReference>
<dbReference type="AlphaFoldDB" id="B6YQF4"/>
<dbReference type="Pfam" id="PF01121">
    <property type="entry name" value="CoaE"/>
    <property type="match status" value="1"/>
</dbReference>
<keyword evidence="2 5" id="KW-0547">Nucleotide-binding</keyword>
<evidence type="ECO:0000256" key="5">
    <source>
        <dbReference type="HAMAP-Rule" id="MF_00376"/>
    </source>
</evidence>
<dbReference type="RefSeq" id="WP_012573187.1">
    <property type="nucleotide sequence ID" value="NC_011565.1"/>
</dbReference>
<keyword evidence="5 7" id="KW-0418">Kinase</keyword>
<protein>
    <recommendedName>
        <fullName evidence="5 6">Dephospho-CoA kinase</fullName>
        <ecNumber evidence="5 6">2.7.1.24</ecNumber>
    </recommendedName>
    <alternativeName>
        <fullName evidence="5">Dephosphocoenzyme A kinase</fullName>
    </alternativeName>
</protein>
<dbReference type="CDD" id="cd02022">
    <property type="entry name" value="DPCK"/>
    <property type="match status" value="1"/>
</dbReference>
<dbReference type="KEGG" id="aps:CFPG_163"/>
<evidence type="ECO:0000256" key="4">
    <source>
        <dbReference type="ARBA" id="ARBA00022993"/>
    </source>
</evidence>
<comment type="similarity">
    <text evidence="1 5">Belongs to the CoaE family.</text>
</comment>
<reference evidence="8" key="1">
    <citation type="journal article" date="2008" name="Science">
        <title>Genome of an endosymbiont coupling N2 fixation to cellulolysis within RT protist cells in termite gut.</title>
        <authorList>
            <person name="Hongoh Y."/>
            <person name="Sharma V.K."/>
            <person name="Prakash T."/>
            <person name="Noda S."/>
            <person name="Toh H."/>
            <person name="Taylor T.D."/>
            <person name="Kudo T."/>
            <person name="Sakaki Y."/>
            <person name="Toyoda A."/>
            <person name="Hattori M."/>
            <person name="Ohkuma M."/>
        </authorList>
    </citation>
    <scope>NUCLEOTIDE SEQUENCE [LARGE SCALE GENOMIC DNA]</scope>
</reference>
<dbReference type="InterPro" id="IPR001977">
    <property type="entry name" value="Depp_CoAkinase"/>
</dbReference>
<comment type="catalytic activity">
    <reaction evidence="5">
        <text>3'-dephospho-CoA + ATP = ADP + CoA + H(+)</text>
        <dbReference type="Rhea" id="RHEA:18245"/>
        <dbReference type="ChEBI" id="CHEBI:15378"/>
        <dbReference type="ChEBI" id="CHEBI:30616"/>
        <dbReference type="ChEBI" id="CHEBI:57287"/>
        <dbReference type="ChEBI" id="CHEBI:57328"/>
        <dbReference type="ChEBI" id="CHEBI:456216"/>
        <dbReference type="EC" id="2.7.1.24"/>
    </reaction>
</comment>
<dbReference type="GO" id="GO:0005524">
    <property type="term" value="F:ATP binding"/>
    <property type="evidence" value="ECO:0007669"/>
    <property type="project" value="UniProtKB-UniRule"/>
</dbReference>
<evidence type="ECO:0000256" key="2">
    <source>
        <dbReference type="ARBA" id="ARBA00022741"/>
    </source>
</evidence>
<evidence type="ECO:0000313" key="7">
    <source>
        <dbReference type="EMBL" id="BAG83426.1"/>
    </source>
</evidence>
<comment type="subcellular location">
    <subcellularLocation>
        <location evidence="5">Cytoplasm</location>
    </subcellularLocation>
</comment>
<comment type="function">
    <text evidence="5">Catalyzes the phosphorylation of the 3'-hydroxyl group of dephosphocoenzyme A to form coenzyme A.</text>
</comment>
<dbReference type="HAMAP" id="MF_00376">
    <property type="entry name" value="Dephospho_CoA_kinase"/>
    <property type="match status" value="1"/>
</dbReference>
<gene>
    <name evidence="5" type="primary">coaE</name>
    <name evidence="7" type="ordered locus">CFPG_163</name>
</gene>
<keyword evidence="5" id="KW-0808">Transferase</keyword>
<dbReference type="GO" id="GO:0005737">
    <property type="term" value="C:cytoplasm"/>
    <property type="evidence" value="ECO:0007669"/>
    <property type="project" value="UniProtKB-SubCell"/>
</dbReference>
<dbReference type="PANTHER" id="PTHR10695">
    <property type="entry name" value="DEPHOSPHO-COA KINASE-RELATED"/>
    <property type="match status" value="1"/>
</dbReference>
<dbReference type="Gene3D" id="3.40.50.300">
    <property type="entry name" value="P-loop containing nucleotide triphosphate hydrolases"/>
    <property type="match status" value="1"/>
</dbReference>
<dbReference type="PROSITE" id="PS51219">
    <property type="entry name" value="DPCK"/>
    <property type="match status" value="1"/>
</dbReference>
<dbReference type="PANTHER" id="PTHR10695:SF46">
    <property type="entry name" value="BIFUNCTIONAL COENZYME A SYNTHASE-RELATED"/>
    <property type="match status" value="1"/>
</dbReference>
<keyword evidence="3 5" id="KW-0067">ATP-binding</keyword>
<dbReference type="NCBIfam" id="TIGR00152">
    <property type="entry name" value="dephospho-CoA kinase"/>
    <property type="match status" value="1"/>
</dbReference>
<dbReference type="SUPFAM" id="SSF52540">
    <property type="entry name" value="P-loop containing nucleoside triphosphate hydrolases"/>
    <property type="match status" value="1"/>
</dbReference>
<dbReference type="eggNOG" id="COG0237">
    <property type="taxonomic scope" value="Bacteria"/>
</dbReference>
<dbReference type="OrthoDB" id="9812943at2"/>
<dbReference type="InterPro" id="IPR027417">
    <property type="entry name" value="P-loop_NTPase"/>
</dbReference>
<comment type="pathway">
    <text evidence="5">Cofactor biosynthesis; coenzyme A biosynthesis; CoA from (R)-pantothenate: step 5/5.</text>
</comment>
<organism evidence="7 8">
    <name type="scientific">Azobacteroides pseudotrichonymphae genomovar. CFP2</name>
    <dbReference type="NCBI Taxonomy" id="511995"/>
    <lineage>
        <taxon>Bacteria</taxon>
        <taxon>Pseudomonadati</taxon>
        <taxon>Bacteroidota</taxon>
        <taxon>Bacteroidia</taxon>
        <taxon>Bacteroidales</taxon>
        <taxon>Candidatus Azobacteroides</taxon>
    </lineage>
</organism>
<accession>B6YQF4</accession>
<keyword evidence="5" id="KW-0963">Cytoplasm</keyword>
<feature type="binding site" evidence="5">
    <location>
        <begin position="11"/>
        <end position="16"/>
    </location>
    <ligand>
        <name>ATP</name>
        <dbReference type="ChEBI" id="CHEBI:30616"/>
    </ligand>
</feature>
<dbReference type="GO" id="GO:0015937">
    <property type="term" value="P:coenzyme A biosynthetic process"/>
    <property type="evidence" value="ECO:0007669"/>
    <property type="project" value="UniProtKB-UniRule"/>
</dbReference>
<keyword evidence="8" id="KW-1185">Reference proteome</keyword>
<dbReference type="Proteomes" id="UP000000723">
    <property type="component" value="Chromosome"/>
</dbReference>
<evidence type="ECO:0000256" key="3">
    <source>
        <dbReference type="ARBA" id="ARBA00022840"/>
    </source>
</evidence>
<evidence type="ECO:0000256" key="1">
    <source>
        <dbReference type="ARBA" id="ARBA00009018"/>
    </source>
</evidence>
<dbReference type="GO" id="GO:0004140">
    <property type="term" value="F:dephospho-CoA kinase activity"/>
    <property type="evidence" value="ECO:0007669"/>
    <property type="project" value="UniProtKB-UniRule"/>
</dbReference>
<sequence>MRILGITGGIGSGKSVVARVFETMGIPVYNTDLASKEISNSSQTVREQLSDKFGETIYKEGLLDRTMLALLVFSKPEYLKFVNSVIHPKVLFNFLKWKEQHTEKLFIGIETAVLFESGFDKWVDVSINIFAPIELRIQRVQKREGLDKRVILNRINNQCLDRERIHKADYTIVNDNQQAVLSQIENLIAKLQRC</sequence>
<keyword evidence="4 5" id="KW-0173">Coenzyme A biosynthesis</keyword>
<dbReference type="HOGENOM" id="CLU_057180_3_1_10"/>
<evidence type="ECO:0000313" key="8">
    <source>
        <dbReference type="Proteomes" id="UP000000723"/>
    </source>
</evidence>